<keyword evidence="5" id="KW-0057">Aromatic amino acid biosynthesis</keyword>
<gene>
    <name evidence="11" type="primary">pheA</name>
    <name evidence="11" type="ORF">KIMH_09390</name>
</gene>
<evidence type="ECO:0000313" key="11">
    <source>
        <dbReference type="EMBL" id="BDR54828.1"/>
    </source>
</evidence>
<dbReference type="CDD" id="cd04905">
    <property type="entry name" value="ACT_CM-PDT"/>
    <property type="match status" value="1"/>
</dbReference>
<dbReference type="Gene3D" id="3.30.70.260">
    <property type="match status" value="1"/>
</dbReference>
<evidence type="ECO:0000256" key="5">
    <source>
        <dbReference type="ARBA" id="ARBA00023141"/>
    </source>
</evidence>
<dbReference type="SUPFAM" id="SSF55021">
    <property type="entry name" value="ACT-like"/>
    <property type="match status" value="1"/>
</dbReference>
<evidence type="ECO:0000313" key="12">
    <source>
        <dbReference type="Proteomes" id="UP001321748"/>
    </source>
</evidence>
<evidence type="ECO:0000256" key="4">
    <source>
        <dbReference type="ARBA" id="ARBA00022605"/>
    </source>
</evidence>
<evidence type="ECO:0000256" key="3">
    <source>
        <dbReference type="ARBA" id="ARBA00021872"/>
    </source>
</evidence>
<accession>A0ABM8BD47</accession>
<keyword evidence="4" id="KW-0028">Amino-acid biosynthesis</keyword>
<comment type="pathway">
    <text evidence="1">Amino-acid biosynthesis; L-phenylalanine biosynthesis; phenylpyruvate from prephenate: step 1/1.</text>
</comment>
<dbReference type="PROSITE" id="PS51671">
    <property type="entry name" value="ACT"/>
    <property type="match status" value="1"/>
</dbReference>
<evidence type="ECO:0000259" key="10">
    <source>
        <dbReference type="PROSITE" id="PS51671"/>
    </source>
</evidence>
<dbReference type="PROSITE" id="PS51171">
    <property type="entry name" value="PREPHENATE_DEHYDR_3"/>
    <property type="match status" value="1"/>
</dbReference>
<keyword evidence="12" id="KW-1185">Reference proteome</keyword>
<dbReference type="Gene3D" id="3.40.190.10">
    <property type="entry name" value="Periplasmic binding protein-like II"/>
    <property type="match status" value="2"/>
</dbReference>
<dbReference type="PANTHER" id="PTHR21022:SF19">
    <property type="entry name" value="PREPHENATE DEHYDRATASE-RELATED"/>
    <property type="match status" value="1"/>
</dbReference>
<keyword evidence="7" id="KW-0456">Lyase</keyword>
<evidence type="ECO:0000259" key="9">
    <source>
        <dbReference type="PROSITE" id="PS51171"/>
    </source>
</evidence>
<evidence type="ECO:0000256" key="2">
    <source>
        <dbReference type="ARBA" id="ARBA00013147"/>
    </source>
</evidence>
<dbReference type="PIRSF" id="PIRSF001500">
    <property type="entry name" value="Chor_mut_pdt_Ppr"/>
    <property type="match status" value="1"/>
</dbReference>
<dbReference type="Proteomes" id="UP001321748">
    <property type="component" value="Chromosome"/>
</dbReference>
<proteinExistence type="predicted"/>
<dbReference type="EC" id="4.2.1.51" evidence="2"/>
<dbReference type="EMBL" id="AP026800">
    <property type="protein sequence ID" value="BDR54828.1"/>
    <property type="molecule type" value="Genomic_DNA"/>
</dbReference>
<evidence type="ECO:0000256" key="6">
    <source>
        <dbReference type="ARBA" id="ARBA00023222"/>
    </source>
</evidence>
<dbReference type="InterPro" id="IPR001086">
    <property type="entry name" value="Preph_deHydtase"/>
</dbReference>
<evidence type="ECO:0000256" key="8">
    <source>
        <dbReference type="ARBA" id="ARBA00047848"/>
    </source>
</evidence>
<keyword evidence="6" id="KW-0584">Phenylalanine biosynthesis</keyword>
<dbReference type="Pfam" id="PF00800">
    <property type="entry name" value="PDT"/>
    <property type="match status" value="1"/>
</dbReference>
<evidence type="ECO:0000256" key="7">
    <source>
        <dbReference type="ARBA" id="ARBA00023239"/>
    </source>
</evidence>
<protein>
    <recommendedName>
        <fullName evidence="3">Prephenate dehydratase</fullName>
        <ecNumber evidence="2">4.2.1.51</ecNumber>
    </recommendedName>
</protein>
<comment type="catalytic activity">
    <reaction evidence="8">
        <text>prephenate + H(+) = 3-phenylpyruvate + CO2 + H2O</text>
        <dbReference type="Rhea" id="RHEA:21648"/>
        <dbReference type="ChEBI" id="CHEBI:15377"/>
        <dbReference type="ChEBI" id="CHEBI:15378"/>
        <dbReference type="ChEBI" id="CHEBI:16526"/>
        <dbReference type="ChEBI" id="CHEBI:18005"/>
        <dbReference type="ChEBI" id="CHEBI:29934"/>
        <dbReference type="EC" id="4.2.1.51"/>
    </reaction>
</comment>
<feature type="domain" description="Prephenate dehydratase" evidence="9">
    <location>
        <begin position="14"/>
        <end position="191"/>
    </location>
</feature>
<feature type="domain" description="ACT" evidence="10">
    <location>
        <begin position="220"/>
        <end position="298"/>
    </location>
</feature>
<organism evidence="11 12">
    <name type="scientific">Bombiscardovia apis</name>
    <dbReference type="NCBI Taxonomy" id="2932182"/>
    <lineage>
        <taxon>Bacteria</taxon>
        <taxon>Bacillati</taxon>
        <taxon>Actinomycetota</taxon>
        <taxon>Actinomycetes</taxon>
        <taxon>Bifidobacteriales</taxon>
        <taxon>Bifidobacteriaceae</taxon>
        <taxon>Bombiscardovia</taxon>
    </lineage>
</organism>
<dbReference type="InterPro" id="IPR008242">
    <property type="entry name" value="Chor_mutase/pphenate_deHydtase"/>
</dbReference>
<dbReference type="SUPFAM" id="SSF53850">
    <property type="entry name" value="Periplasmic binding protein-like II"/>
    <property type="match status" value="1"/>
</dbReference>
<dbReference type="RefSeq" id="WP_317642337.1">
    <property type="nucleotide sequence ID" value="NZ_AP026800.1"/>
</dbReference>
<evidence type="ECO:0000256" key="1">
    <source>
        <dbReference type="ARBA" id="ARBA00004741"/>
    </source>
</evidence>
<dbReference type="InterPro" id="IPR045865">
    <property type="entry name" value="ACT-like_dom_sf"/>
</dbReference>
<reference evidence="11 12" key="1">
    <citation type="journal article" date="2023" name="Microbiol. Spectr.">
        <title>Symbiosis of Carpenter Bees with Uncharacterized Lactic Acid Bacteria Showing NAD Auxotrophy.</title>
        <authorList>
            <person name="Kawasaki S."/>
            <person name="Ozawa K."/>
            <person name="Mori T."/>
            <person name="Yamamoto A."/>
            <person name="Ito M."/>
            <person name="Ohkuma M."/>
            <person name="Sakamoto M."/>
            <person name="Matsutani M."/>
        </authorList>
    </citation>
    <scope>NUCLEOTIDE SEQUENCE [LARGE SCALE GENOMIC DNA]</scope>
    <source>
        <strain evidence="11 12">KimH</strain>
    </source>
</reference>
<dbReference type="PANTHER" id="PTHR21022">
    <property type="entry name" value="PREPHENATE DEHYDRATASE P PROTEIN"/>
    <property type="match status" value="1"/>
</dbReference>
<name>A0ABM8BD47_9BIFI</name>
<sequence length="337" mass="36078">MTISAQRSSAQARNLYYLGPEGSFTHQSALEASNLIGRATGQACSLVALDQAASIVSEVEAGHGLGILAWENNVEGTVVPNMDALINARYTAGFAKISLDIVFDAFVLPHHDNLTQVSAHPHGLAQCKTFVGEHGLHPEPASSNAAACRDLAPHQIGLGPRICGSLYGLETYAQAVQDYKGAHTDFVLLAPRAQVADLAQACEQASGHSGDQVSAFESILALIPFQTGPGVLANVLDQVRDAGLNMTSFMSRPIKGYDGTYSFVVSLDAAPWEPQLRSLMEDLTRHDVWLKTLAVCPRTIRPNPPVDQCMLPTGGVERLDLAQTAESVAVIREELLW</sequence>
<dbReference type="InterPro" id="IPR002912">
    <property type="entry name" value="ACT_dom"/>
</dbReference>